<keyword evidence="1" id="KW-0812">Transmembrane</keyword>
<organism evidence="2 3">
    <name type="scientific">Denitromonas halophila</name>
    <dbReference type="NCBI Taxonomy" id="1629404"/>
    <lineage>
        <taxon>Bacteria</taxon>
        <taxon>Pseudomonadati</taxon>
        <taxon>Pseudomonadota</taxon>
        <taxon>Betaproteobacteria</taxon>
        <taxon>Rhodocyclales</taxon>
        <taxon>Zoogloeaceae</taxon>
        <taxon>Denitromonas</taxon>
    </lineage>
</organism>
<keyword evidence="1" id="KW-0472">Membrane</keyword>
<proteinExistence type="predicted"/>
<feature type="transmembrane region" description="Helical" evidence="1">
    <location>
        <begin position="39"/>
        <end position="58"/>
    </location>
</feature>
<dbReference type="RefSeq" id="WP_144310113.1">
    <property type="nucleotide sequence ID" value="NZ_VMNK01000014.1"/>
</dbReference>
<accession>A0A557QLP1</accession>
<evidence type="ECO:0000256" key="1">
    <source>
        <dbReference type="SAM" id="Phobius"/>
    </source>
</evidence>
<keyword evidence="3" id="KW-1185">Reference proteome</keyword>
<name>A0A557QLP1_9RHOO</name>
<dbReference type="OrthoDB" id="8612322at2"/>
<dbReference type="AlphaFoldDB" id="A0A557QLP1"/>
<comment type="caution">
    <text evidence="2">The sequence shown here is derived from an EMBL/GenBank/DDBJ whole genome shotgun (WGS) entry which is preliminary data.</text>
</comment>
<protein>
    <submittedName>
        <fullName evidence="2">Uncharacterized protein</fullName>
    </submittedName>
</protein>
<dbReference type="Proteomes" id="UP000319502">
    <property type="component" value="Unassembled WGS sequence"/>
</dbReference>
<evidence type="ECO:0000313" key="3">
    <source>
        <dbReference type="Proteomes" id="UP000319502"/>
    </source>
</evidence>
<keyword evidence="1" id="KW-1133">Transmembrane helix</keyword>
<reference evidence="2 3" key="1">
    <citation type="submission" date="2019-07" db="EMBL/GenBank/DDBJ databases">
        <title>The pathways for chlorine oxyanion respiration interact through the shared metabolite chlorate.</title>
        <authorList>
            <person name="Barnum T.P."/>
            <person name="Cheng Y."/>
            <person name="Hill K.A."/>
            <person name="Lucas L.N."/>
            <person name="Carlson H.K."/>
            <person name="Coates J.D."/>
        </authorList>
    </citation>
    <scope>NUCLEOTIDE SEQUENCE [LARGE SCALE GENOMIC DNA]</scope>
    <source>
        <strain evidence="2 3">SFB-3</strain>
    </source>
</reference>
<dbReference type="EMBL" id="VMNK01000014">
    <property type="protein sequence ID" value="TVO53823.1"/>
    <property type="molecule type" value="Genomic_DNA"/>
</dbReference>
<sequence>MSEPKFIVLDKTETVFESWAKDAVTFGFLLLCIYVSRDSAWWTFATGCLALLFIAGKLQLASKRTKKCNGKDELRAWVDSLE</sequence>
<gene>
    <name evidence="2" type="ORF">FHP91_13580</name>
</gene>
<evidence type="ECO:0000313" key="2">
    <source>
        <dbReference type="EMBL" id="TVO53823.1"/>
    </source>
</evidence>